<keyword evidence="2" id="KW-0004">4Fe-4S</keyword>
<keyword evidence="4" id="KW-0408">Iron</keyword>
<dbReference type="InterPro" id="IPR057431">
    <property type="entry name" value="LdpA_Fe-S-bd"/>
</dbReference>
<keyword evidence="3" id="KW-0479">Metal-binding</keyword>
<dbReference type="GO" id="GO:0051539">
    <property type="term" value="F:4 iron, 4 sulfur cluster binding"/>
    <property type="evidence" value="ECO:0007669"/>
    <property type="project" value="UniProtKB-KW"/>
</dbReference>
<dbReference type="Pfam" id="PF12617">
    <property type="entry name" value="LdpA_C"/>
    <property type="match status" value="1"/>
</dbReference>
<dbReference type="STRING" id="59919.PMM1560"/>
<dbReference type="Gene3D" id="3.30.70.20">
    <property type="match status" value="1"/>
</dbReference>
<dbReference type="InterPro" id="IPR017896">
    <property type="entry name" value="4Fe4S_Fe-S-bd"/>
</dbReference>
<dbReference type="InterPro" id="IPR017900">
    <property type="entry name" value="4Fe4S_Fe_S_CS"/>
</dbReference>
<name>Q7UZU5_PROMP</name>
<dbReference type="GO" id="GO:0046872">
    <property type="term" value="F:metal ion binding"/>
    <property type="evidence" value="ECO:0007669"/>
    <property type="project" value="UniProtKB-KW"/>
</dbReference>
<dbReference type="InterPro" id="IPR050157">
    <property type="entry name" value="PSI_iron-sulfur_center"/>
</dbReference>
<dbReference type="RefSeq" id="WP_011133188.1">
    <property type="nucleotide sequence ID" value="NC_005072.1"/>
</dbReference>
<accession>Q7UZU5</accession>
<dbReference type="PANTHER" id="PTHR24960">
    <property type="entry name" value="PHOTOSYSTEM I IRON-SULFUR CENTER-RELATED"/>
    <property type="match status" value="1"/>
</dbReference>
<evidence type="ECO:0000256" key="5">
    <source>
        <dbReference type="ARBA" id="ARBA00023014"/>
    </source>
</evidence>
<keyword evidence="5" id="KW-0411">Iron-sulfur</keyword>
<dbReference type="eggNOG" id="COG1149">
    <property type="taxonomic scope" value="Bacteria"/>
</dbReference>
<dbReference type="Pfam" id="PF25160">
    <property type="entry name" value="LdpA_Fe-S-bd"/>
    <property type="match status" value="1"/>
</dbReference>
<organism evidence="7 8">
    <name type="scientific">Prochlorococcus marinus subsp. pastoris (strain CCMP1986 / NIES-2087 / MED4)</name>
    <dbReference type="NCBI Taxonomy" id="59919"/>
    <lineage>
        <taxon>Bacteria</taxon>
        <taxon>Bacillati</taxon>
        <taxon>Cyanobacteriota</taxon>
        <taxon>Cyanophyceae</taxon>
        <taxon>Synechococcales</taxon>
        <taxon>Prochlorococcaceae</taxon>
        <taxon>Prochlorococcus</taxon>
    </lineage>
</organism>
<evidence type="ECO:0000313" key="8">
    <source>
        <dbReference type="Proteomes" id="UP000001026"/>
    </source>
</evidence>
<dbReference type="PANTHER" id="PTHR24960:SF79">
    <property type="entry name" value="PHOTOSYSTEM I IRON-SULFUR CENTER"/>
    <property type="match status" value="1"/>
</dbReference>
<reference evidence="7 8" key="1">
    <citation type="journal article" date="2003" name="Nature">
        <title>Genome divergence in two Prochlorococcus ecotypes reflects oceanic niche differentiation.</title>
        <authorList>
            <person name="Rocap G."/>
            <person name="Larimer F.W."/>
            <person name="Lamerdin J.E."/>
            <person name="Malfatti S."/>
            <person name="Chain P."/>
            <person name="Ahlgren N.A."/>
            <person name="Arellano A."/>
            <person name="Coleman M."/>
            <person name="Hauser L."/>
            <person name="Hess W.R."/>
            <person name="Johnson Z.I."/>
            <person name="Land M.L."/>
            <person name="Lindell D."/>
            <person name="Post A.F."/>
            <person name="Regala W."/>
            <person name="Shah M."/>
            <person name="Shaw S.L."/>
            <person name="Steglich C."/>
            <person name="Sullivan M.B."/>
            <person name="Ting C.S."/>
            <person name="Tolonen A."/>
            <person name="Webb E.A."/>
            <person name="Zinser E.R."/>
            <person name="Chisholm S.W."/>
        </authorList>
    </citation>
    <scope>NUCLEOTIDE SEQUENCE [LARGE SCALE GENOMIC DNA]</scope>
    <source>
        <strain evidence="8">CCMP1986 / NIES-2087 / MED4</strain>
    </source>
</reference>
<dbReference type="AlphaFoldDB" id="Q7UZU5"/>
<dbReference type="SUPFAM" id="SSF54862">
    <property type="entry name" value="4Fe-4S ferredoxins"/>
    <property type="match status" value="1"/>
</dbReference>
<dbReference type="PROSITE" id="PS51379">
    <property type="entry name" value="4FE4S_FER_2"/>
    <property type="match status" value="1"/>
</dbReference>
<dbReference type="InterPro" id="IPR021039">
    <property type="entry name" value="Fe-S-bd_prot_LdpA_C"/>
</dbReference>
<sequence>MNSEIDLFKKNKKGSDKWVKLICGASNEDIVAIEDLSAIYSAAGVDYIDVAADESIVEAARNGIKWAKKLYGASPGLMISISDGKDIHFRKAKFDPLKCPSNCPRPCERICPTFAIDYSGVKENKCYGCGRCINSCPLNLISEYEYKLSNNDLPKTLQTIKPDAVEIHTEINRLDSFIQVANILKTSGIELKKISVSCGLNQSQKGPKDLLKALWDRYEILVEHNVPLIWQLDGRPMSGDLAPSTGKDTVKLWNNIGSHLPPGLIQLAGGTNGKTHEFLKINNFPDGIAFGSSARKIMQPLIEDANKNNKKLYEYPEKMDLAIKKAQKLLNPWKIS</sequence>
<dbReference type="EMBL" id="BX548174">
    <property type="protein sequence ID" value="CAE20019.1"/>
    <property type="molecule type" value="Genomic_DNA"/>
</dbReference>
<evidence type="ECO:0000313" key="7">
    <source>
        <dbReference type="EMBL" id="CAE20019.1"/>
    </source>
</evidence>
<protein>
    <recommendedName>
        <fullName evidence="6">4Fe-4S ferredoxin-type domain-containing protein</fullName>
    </recommendedName>
</protein>
<comment type="cofactor">
    <cofactor evidence="1">
        <name>[4Fe-4S] cluster</name>
        <dbReference type="ChEBI" id="CHEBI:49883"/>
    </cofactor>
</comment>
<dbReference type="HOGENOM" id="CLU_037469_0_0_3"/>
<evidence type="ECO:0000259" key="6">
    <source>
        <dbReference type="PROSITE" id="PS51379"/>
    </source>
</evidence>
<dbReference type="Proteomes" id="UP000001026">
    <property type="component" value="Chromosome"/>
</dbReference>
<feature type="domain" description="4Fe-4S ferredoxin-type" evidence="6">
    <location>
        <begin position="117"/>
        <end position="146"/>
    </location>
</feature>
<evidence type="ECO:0000256" key="3">
    <source>
        <dbReference type="ARBA" id="ARBA00022723"/>
    </source>
</evidence>
<evidence type="ECO:0000256" key="2">
    <source>
        <dbReference type="ARBA" id="ARBA00022485"/>
    </source>
</evidence>
<dbReference type="PROSITE" id="PS00198">
    <property type="entry name" value="4FE4S_FER_1"/>
    <property type="match status" value="1"/>
</dbReference>
<evidence type="ECO:0000256" key="4">
    <source>
        <dbReference type="ARBA" id="ARBA00023004"/>
    </source>
</evidence>
<proteinExistence type="predicted"/>
<evidence type="ECO:0000256" key="1">
    <source>
        <dbReference type="ARBA" id="ARBA00001966"/>
    </source>
</evidence>
<dbReference type="OrthoDB" id="9789030at2"/>
<gene>
    <name evidence="7" type="ordered locus">PMM1560</name>
</gene>
<dbReference type="KEGG" id="pmm:PMM1560"/>